<evidence type="ECO:0000313" key="1">
    <source>
        <dbReference type="EMBL" id="CAI9727288.1"/>
    </source>
</evidence>
<accession>A0AA36B4N5</accession>
<protein>
    <submittedName>
        <fullName evidence="1">Uncharacterized protein</fullName>
    </submittedName>
</protein>
<sequence length="70" mass="8157">MFLKTPLDLPVLQPRLRIVKISFSNEIKYRSFIREDTEVETSSVLVADMWHSDDGIEIMNGVIFNIPYDI</sequence>
<evidence type="ECO:0000313" key="2">
    <source>
        <dbReference type="Proteomes" id="UP001162480"/>
    </source>
</evidence>
<name>A0AA36B4N5_OCTVU</name>
<dbReference type="EMBL" id="OX597821">
    <property type="protein sequence ID" value="CAI9727288.1"/>
    <property type="molecule type" value="Genomic_DNA"/>
</dbReference>
<gene>
    <name evidence="1" type="ORF">OCTVUL_1B019950</name>
</gene>
<organism evidence="1 2">
    <name type="scientific">Octopus vulgaris</name>
    <name type="common">Common octopus</name>
    <dbReference type="NCBI Taxonomy" id="6645"/>
    <lineage>
        <taxon>Eukaryota</taxon>
        <taxon>Metazoa</taxon>
        <taxon>Spiralia</taxon>
        <taxon>Lophotrochozoa</taxon>
        <taxon>Mollusca</taxon>
        <taxon>Cephalopoda</taxon>
        <taxon>Coleoidea</taxon>
        <taxon>Octopodiformes</taxon>
        <taxon>Octopoda</taxon>
        <taxon>Incirrata</taxon>
        <taxon>Octopodidae</taxon>
        <taxon>Octopus</taxon>
    </lineage>
</organism>
<reference evidence="1" key="1">
    <citation type="submission" date="2023-08" db="EMBL/GenBank/DDBJ databases">
        <authorList>
            <person name="Alioto T."/>
            <person name="Alioto T."/>
            <person name="Gomez Garrido J."/>
        </authorList>
    </citation>
    <scope>NUCLEOTIDE SEQUENCE</scope>
</reference>
<proteinExistence type="predicted"/>
<dbReference type="Proteomes" id="UP001162480">
    <property type="component" value="Chromosome 8"/>
</dbReference>
<keyword evidence="2" id="KW-1185">Reference proteome</keyword>
<dbReference type="AlphaFoldDB" id="A0AA36B4N5"/>